<accession>A0AAP0E013</accession>
<evidence type="ECO:0000313" key="10">
    <source>
        <dbReference type="EMBL" id="KAK9084184.1"/>
    </source>
</evidence>
<dbReference type="Gene3D" id="3.30.160.60">
    <property type="entry name" value="Classic Zinc Finger"/>
    <property type="match status" value="2"/>
</dbReference>
<dbReference type="PROSITE" id="PS00028">
    <property type="entry name" value="ZINC_FINGER_C2H2_1"/>
    <property type="match status" value="1"/>
</dbReference>
<dbReference type="PANTHER" id="PTHR10593:SF234">
    <property type="entry name" value="C2H2-TYPE DOMAIN-CONTAINING PROTEIN"/>
    <property type="match status" value="1"/>
</dbReference>
<keyword evidence="6" id="KW-0804">Transcription</keyword>
<reference evidence="10 11" key="1">
    <citation type="submission" date="2024-01" db="EMBL/GenBank/DDBJ databases">
        <title>Genome assemblies of Stephania.</title>
        <authorList>
            <person name="Yang L."/>
        </authorList>
    </citation>
    <scope>NUCLEOTIDE SEQUENCE [LARGE SCALE GENOMIC DNA]</scope>
    <source>
        <strain evidence="10">JXDWG</strain>
        <tissue evidence="10">Leaf</tissue>
    </source>
</reference>
<feature type="region of interest" description="Disordered" evidence="8">
    <location>
        <begin position="409"/>
        <end position="436"/>
    </location>
</feature>
<protein>
    <recommendedName>
        <fullName evidence="9">C2H2-type domain-containing protein</fullName>
    </recommendedName>
</protein>
<dbReference type="EMBL" id="JBBNAG010000013">
    <property type="protein sequence ID" value="KAK9084184.1"/>
    <property type="molecule type" value="Genomic_DNA"/>
</dbReference>
<feature type="compositionally biased region" description="Polar residues" evidence="8">
    <location>
        <begin position="47"/>
        <end position="74"/>
    </location>
</feature>
<dbReference type="GO" id="GO:0005634">
    <property type="term" value="C:nucleus"/>
    <property type="evidence" value="ECO:0007669"/>
    <property type="project" value="TreeGrafter"/>
</dbReference>
<evidence type="ECO:0000256" key="3">
    <source>
        <dbReference type="ARBA" id="ARBA00022771"/>
    </source>
</evidence>
<feature type="compositionally biased region" description="Polar residues" evidence="8">
    <location>
        <begin position="409"/>
        <end position="421"/>
    </location>
</feature>
<keyword evidence="3 7" id="KW-0863">Zinc-finger</keyword>
<keyword evidence="5" id="KW-0805">Transcription regulation</keyword>
<proteinExistence type="predicted"/>
<dbReference type="SMART" id="SM00355">
    <property type="entry name" value="ZnF_C2H2"/>
    <property type="match status" value="3"/>
</dbReference>
<feature type="region of interest" description="Disordered" evidence="8">
    <location>
        <begin position="501"/>
        <end position="545"/>
    </location>
</feature>
<evidence type="ECO:0000256" key="8">
    <source>
        <dbReference type="SAM" id="MobiDB-lite"/>
    </source>
</evidence>
<keyword evidence="4" id="KW-0862">Zinc</keyword>
<evidence type="ECO:0000256" key="7">
    <source>
        <dbReference type="PROSITE-ProRule" id="PRU00042"/>
    </source>
</evidence>
<dbReference type="PROSITE" id="PS50157">
    <property type="entry name" value="ZINC_FINGER_C2H2_2"/>
    <property type="match status" value="1"/>
</dbReference>
<dbReference type="InterPro" id="IPR013087">
    <property type="entry name" value="Znf_C2H2_type"/>
</dbReference>
<evidence type="ECO:0000313" key="11">
    <source>
        <dbReference type="Proteomes" id="UP001419268"/>
    </source>
</evidence>
<keyword evidence="11" id="KW-1185">Reference proteome</keyword>
<dbReference type="FunFam" id="3.30.160.60:FF:000131">
    <property type="entry name" value="protein indeterminate-domain 5, chloroplastic-like"/>
    <property type="match status" value="1"/>
</dbReference>
<dbReference type="FunFam" id="3.30.160.60:FF:000554">
    <property type="entry name" value="protein indeterminate-domain 12-like"/>
    <property type="match status" value="1"/>
</dbReference>
<evidence type="ECO:0000256" key="2">
    <source>
        <dbReference type="ARBA" id="ARBA00022737"/>
    </source>
</evidence>
<evidence type="ECO:0000256" key="1">
    <source>
        <dbReference type="ARBA" id="ARBA00022723"/>
    </source>
</evidence>
<dbReference type="Pfam" id="PF22992">
    <property type="entry name" value="C2CH-4th_BIRD-IDD"/>
    <property type="match status" value="1"/>
</dbReference>
<dbReference type="GO" id="GO:0008270">
    <property type="term" value="F:zinc ion binding"/>
    <property type="evidence" value="ECO:0007669"/>
    <property type="project" value="UniProtKB-KW"/>
</dbReference>
<name>A0AAP0E013_9MAGN</name>
<evidence type="ECO:0000256" key="4">
    <source>
        <dbReference type="ARBA" id="ARBA00022833"/>
    </source>
</evidence>
<dbReference type="Proteomes" id="UP001419268">
    <property type="component" value="Unassembled WGS sequence"/>
</dbReference>
<feature type="compositionally biased region" description="Low complexity" evidence="8">
    <location>
        <begin position="503"/>
        <end position="513"/>
    </location>
</feature>
<dbReference type="InterPro" id="IPR031140">
    <property type="entry name" value="IDD1-16"/>
</dbReference>
<dbReference type="Pfam" id="PF22995">
    <property type="entry name" value="C2CH-3rd_BIRD-IDD"/>
    <property type="match status" value="1"/>
</dbReference>
<dbReference type="Pfam" id="PF22996">
    <property type="entry name" value="C2H2-2nd_BIRD-IDD"/>
    <property type="match status" value="1"/>
</dbReference>
<dbReference type="AlphaFoldDB" id="A0AAP0E013"/>
<keyword evidence="2" id="KW-0677">Repeat</keyword>
<dbReference type="Pfam" id="PF00096">
    <property type="entry name" value="zf-C2H2"/>
    <property type="match status" value="1"/>
</dbReference>
<dbReference type="PANTHER" id="PTHR10593">
    <property type="entry name" value="SERINE/THREONINE-PROTEIN KINASE RIO"/>
    <property type="match status" value="1"/>
</dbReference>
<dbReference type="InterPro" id="IPR036236">
    <property type="entry name" value="Znf_C2H2_sf"/>
</dbReference>
<dbReference type="InterPro" id="IPR055186">
    <property type="entry name" value="C2H2-2nd_BIRD-IDD"/>
</dbReference>
<evidence type="ECO:0000256" key="6">
    <source>
        <dbReference type="ARBA" id="ARBA00023163"/>
    </source>
</evidence>
<feature type="domain" description="C2H2-type" evidence="9">
    <location>
        <begin position="122"/>
        <end position="144"/>
    </location>
</feature>
<organism evidence="10 11">
    <name type="scientific">Stephania cephalantha</name>
    <dbReference type="NCBI Taxonomy" id="152367"/>
    <lineage>
        <taxon>Eukaryota</taxon>
        <taxon>Viridiplantae</taxon>
        <taxon>Streptophyta</taxon>
        <taxon>Embryophyta</taxon>
        <taxon>Tracheophyta</taxon>
        <taxon>Spermatophyta</taxon>
        <taxon>Magnoliopsida</taxon>
        <taxon>Ranunculales</taxon>
        <taxon>Menispermaceae</taxon>
        <taxon>Menispermoideae</taxon>
        <taxon>Cissampelideae</taxon>
        <taxon>Stephania</taxon>
    </lineage>
</organism>
<dbReference type="InterPro" id="IPR055185">
    <property type="entry name" value="C2CH-4th_BIRD-IDD"/>
</dbReference>
<dbReference type="GO" id="GO:0003700">
    <property type="term" value="F:DNA-binding transcription factor activity"/>
    <property type="evidence" value="ECO:0007669"/>
    <property type="project" value="TreeGrafter"/>
</dbReference>
<evidence type="ECO:0000259" key="9">
    <source>
        <dbReference type="PROSITE" id="PS50157"/>
    </source>
</evidence>
<comment type="caution">
    <text evidence="10">The sequence shown here is derived from an EMBL/GenBank/DDBJ whole genome shotgun (WGS) entry which is preliminary data.</text>
</comment>
<dbReference type="InterPro" id="IPR055187">
    <property type="entry name" value="C2CH-3rd_BIRD-IDD"/>
</dbReference>
<evidence type="ECO:0000256" key="5">
    <source>
        <dbReference type="ARBA" id="ARBA00023015"/>
    </source>
</evidence>
<keyword evidence="1" id="KW-0479">Metal-binding</keyword>
<gene>
    <name evidence="10" type="ORF">Scep_030655</name>
</gene>
<sequence>MGLVGRSRIEVFKAQARPMLAGPRPRRTGDSRSFSSSGNTGGEDEVLQNQRRSNSTRHGSANNSASLDRSNSTGSNSNSSQQQQQQQQQQTIKKKRNLPGTPDPTAEVIALSPTTLMATNRFVCEICNKGFQRDQNLQLHRRGHNLPWKLKQRTSSEVRKRVYICPETTCVHHNPARALGDLTGIKKHFCRKHGEKKWKCDKCSKKYAVQSDWKAHSKTCGTKEYKCDCGTIFSRRDSFITHRAFCDALAEENNKANQGLMPTMTDPNLESQVSELLSSMPPMSTTTTTSIDQFINDSKNPLRSLQPHHHDLMPMPLKPLNNAFSNITSPTTLFGGPKTTMTSSSSSSTFADSLNDVRKLLSGSSSSSAHMSATALLQKAAQMGATASSNINSPMMQKSFVSGMTGPMTSSATYTPRMQHNGTGGSSFDHHHHQLQEQEQSQLVGIDGVVGSGGFMNQFFNKSSVSTQQDGSQFFDGMGFFSGMFMGGGEGQHGYLKSMELENSSSSSNTTTTPNMLQGRYNVSPGSGTPVSGRNPAGPSRFGGGSGDMMTVDFLGVGGSGATSFHEQQQQQQHGLEFEGIGDHAQGLQYPYHQEEIMNGQAAAAATAASMEKPISWDE</sequence>
<feature type="compositionally biased region" description="Low complexity" evidence="8">
    <location>
        <begin position="75"/>
        <end position="90"/>
    </location>
</feature>
<dbReference type="SUPFAM" id="SSF57667">
    <property type="entry name" value="beta-beta-alpha zinc fingers"/>
    <property type="match status" value="1"/>
</dbReference>
<feature type="region of interest" description="Disordered" evidence="8">
    <location>
        <begin position="15"/>
        <end position="106"/>
    </location>
</feature>